<dbReference type="EMBL" id="CAADRA010006737">
    <property type="protein sequence ID" value="VFT96494.1"/>
    <property type="molecule type" value="Genomic_DNA"/>
</dbReference>
<evidence type="ECO:0000313" key="2">
    <source>
        <dbReference type="EMBL" id="KAF0688623.1"/>
    </source>
</evidence>
<reference evidence="3 4" key="1">
    <citation type="submission" date="2019-03" db="EMBL/GenBank/DDBJ databases">
        <authorList>
            <person name="Gaulin E."/>
            <person name="Dumas B."/>
        </authorList>
    </citation>
    <scope>NUCLEOTIDE SEQUENCE [LARGE SCALE GENOMIC DNA]</scope>
    <source>
        <strain evidence="3">CBS 568.67</strain>
    </source>
</reference>
<evidence type="ECO:0000313" key="3">
    <source>
        <dbReference type="EMBL" id="VFT96494.1"/>
    </source>
</evidence>
<dbReference type="EMBL" id="VJMH01006714">
    <property type="protein sequence ID" value="KAF0688623.1"/>
    <property type="molecule type" value="Genomic_DNA"/>
</dbReference>
<dbReference type="Proteomes" id="UP000332933">
    <property type="component" value="Unassembled WGS sequence"/>
</dbReference>
<gene>
    <name evidence="3" type="primary">Aste57867_19796</name>
    <name evidence="2" type="ORF">As57867_019731</name>
    <name evidence="3" type="ORF">ASTE57867_19796</name>
</gene>
<organism evidence="3 4">
    <name type="scientific">Aphanomyces stellatus</name>
    <dbReference type="NCBI Taxonomy" id="120398"/>
    <lineage>
        <taxon>Eukaryota</taxon>
        <taxon>Sar</taxon>
        <taxon>Stramenopiles</taxon>
        <taxon>Oomycota</taxon>
        <taxon>Saprolegniomycetes</taxon>
        <taxon>Saprolegniales</taxon>
        <taxon>Verrucalvaceae</taxon>
        <taxon>Aphanomyces</taxon>
    </lineage>
</organism>
<name>A0A485LDA3_9STRA</name>
<reference evidence="2" key="2">
    <citation type="submission" date="2019-06" db="EMBL/GenBank/DDBJ databases">
        <title>Genomics analysis of Aphanomyces spp. identifies a new class of oomycete effector associated with host adaptation.</title>
        <authorList>
            <person name="Gaulin E."/>
        </authorList>
    </citation>
    <scope>NUCLEOTIDE SEQUENCE</scope>
    <source>
        <strain evidence="2">CBS 578.67</strain>
    </source>
</reference>
<accession>A0A485LDA3</accession>
<dbReference type="AlphaFoldDB" id="A0A485LDA3"/>
<proteinExistence type="predicted"/>
<feature type="region of interest" description="Disordered" evidence="1">
    <location>
        <begin position="104"/>
        <end position="135"/>
    </location>
</feature>
<sequence length="154" mass="16912">MTVDVDCVKRLARRLEQTLYTNATSTDAYSDVSTLKDRAQSALATLVAQKQELHRQQLTATPQTTTMTAAEDTANLQTWQAFLDDLVQVSRVCTPMLELLVGDLPPANTPLVMPLDDNDSKDKQPTRAAPSTDAQACLAFDPFDEEDAVKELQA</sequence>
<protein>
    <submittedName>
        <fullName evidence="3">Aste57867_19796 protein</fullName>
    </submittedName>
</protein>
<evidence type="ECO:0000256" key="1">
    <source>
        <dbReference type="SAM" id="MobiDB-lite"/>
    </source>
</evidence>
<keyword evidence="4" id="KW-1185">Reference proteome</keyword>
<evidence type="ECO:0000313" key="4">
    <source>
        <dbReference type="Proteomes" id="UP000332933"/>
    </source>
</evidence>